<dbReference type="PROSITE" id="PS50089">
    <property type="entry name" value="ZF_RING_2"/>
    <property type="match status" value="1"/>
</dbReference>
<keyword evidence="6 16" id="KW-0812">Transmembrane</keyword>
<evidence type="ECO:0000256" key="12">
    <source>
        <dbReference type="ARBA" id="ARBA00023136"/>
    </source>
</evidence>
<dbReference type="GO" id="GO:0061630">
    <property type="term" value="F:ubiquitin protein ligase activity"/>
    <property type="evidence" value="ECO:0007669"/>
    <property type="project" value="UniProtKB-EC"/>
</dbReference>
<dbReference type="FunFam" id="3.30.40.10:FF:000187">
    <property type="entry name" value="E3 ubiquitin-protein ligase ATL6"/>
    <property type="match status" value="1"/>
</dbReference>
<dbReference type="InterPro" id="IPR013083">
    <property type="entry name" value="Znf_RING/FYVE/PHD"/>
</dbReference>
<evidence type="ECO:0000256" key="7">
    <source>
        <dbReference type="ARBA" id="ARBA00022723"/>
    </source>
</evidence>
<dbReference type="STRING" id="35608.A0A2U1QGR1"/>
<dbReference type="GO" id="GO:0008270">
    <property type="term" value="F:zinc ion binding"/>
    <property type="evidence" value="ECO:0007669"/>
    <property type="project" value="UniProtKB-KW"/>
</dbReference>
<dbReference type="SMART" id="SM00184">
    <property type="entry name" value="RING"/>
    <property type="match status" value="1"/>
</dbReference>
<comment type="catalytic activity">
    <reaction evidence="1">
        <text>S-ubiquitinyl-[E2 ubiquitin-conjugating enzyme]-L-cysteine + [acceptor protein]-L-lysine = [E2 ubiquitin-conjugating enzyme]-L-cysteine + N(6)-ubiquitinyl-[acceptor protein]-L-lysine.</text>
        <dbReference type="EC" id="2.3.2.27"/>
    </reaction>
</comment>
<keyword evidence="17" id="KW-0732">Signal</keyword>
<feature type="region of interest" description="Disordered" evidence="15">
    <location>
        <begin position="197"/>
        <end position="227"/>
    </location>
</feature>
<keyword evidence="11 16" id="KW-1133">Transmembrane helix</keyword>
<dbReference type="EC" id="2.3.2.27" evidence="4"/>
<evidence type="ECO:0000256" key="5">
    <source>
        <dbReference type="ARBA" id="ARBA00022679"/>
    </source>
</evidence>
<evidence type="ECO:0000256" key="10">
    <source>
        <dbReference type="ARBA" id="ARBA00022833"/>
    </source>
</evidence>
<accession>A0A2U1QGR1</accession>
<dbReference type="InterPro" id="IPR001841">
    <property type="entry name" value="Znf_RING"/>
</dbReference>
<evidence type="ECO:0000256" key="4">
    <source>
        <dbReference type="ARBA" id="ARBA00012483"/>
    </source>
</evidence>
<dbReference type="Gene3D" id="3.30.40.10">
    <property type="entry name" value="Zinc/RING finger domain, C3HC4 (zinc finger)"/>
    <property type="match status" value="1"/>
</dbReference>
<evidence type="ECO:0000256" key="8">
    <source>
        <dbReference type="ARBA" id="ARBA00022771"/>
    </source>
</evidence>
<name>A0A2U1QGR1_ARTAN</name>
<feature type="signal peptide" evidence="17">
    <location>
        <begin position="1"/>
        <end position="24"/>
    </location>
</feature>
<evidence type="ECO:0000256" key="14">
    <source>
        <dbReference type="PROSITE-ProRule" id="PRU00175"/>
    </source>
</evidence>
<dbReference type="AlphaFoldDB" id="A0A2U1QGR1"/>
<dbReference type="OrthoDB" id="8062037at2759"/>
<dbReference type="Pfam" id="PF13639">
    <property type="entry name" value="zf-RING_2"/>
    <property type="match status" value="1"/>
</dbReference>
<comment type="pathway">
    <text evidence="3">Protein modification; protein ubiquitination.</text>
</comment>
<proteinExistence type="inferred from homology"/>
<evidence type="ECO:0000313" key="20">
    <source>
        <dbReference type="Proteomes" id="UP000245207"/>
    </source>
</evidence>
<keyword evidence="7" id="KW-0479">Metal-binding</keyword>
<keyword evidence="20" id="KW-1185">Reference proteome</keyword>
<feature type="chain" id="PRO_5015464225" description="RING-type E3 ubiquitin transferase" evidence="17">
    <location>
        <begin position="25"/>
        <end position="318"/>
    </location>
</feature>
<evidence type="ECO:0000256" key="15">
    <source>
        <dbReference type="SAM" id="MobiDB-lite"/>
    </source>
</evidence>
<reference evidence="19 20" key="1">
    <citation type="journal article" date="2018" name="Mol. Plant">
        <title>The genome of Artemisia annua provides insight into the evolution of Asteraceae family and artemisinin biosynthesis.</title>
        <authorList>
            <person name="Shen Q."/>
            <person name="Zhang L."/>
            <person name="Liao Z."/>
            <person name="Wang S."/>
            <person name="Yan T."/>
            <person name="Shi P."/>
            <person name="Liu M."/>
            <person name="Fu X."/>
            <person name="Pan Q."/>
            <person name="Wang Y."/>
            <person name="Lv Z."/>
            <person name="Lu X."/>
            <person name="Zhang F."/>
            <person name="Jiang W."/>
            <person name="Ma Y."/>
            <person name="Chen M."/>
            <person name="Hao X."/>
            <person name="Li L."/>
            <person name="Tang Y."/>
            <person name="Lv G."/>
            <person name="Zhou Y."/>
            <person name="Sun X."/>
            <person name="Brodelius P.E."/>
            <person name="Rose J.K.C."/>
            <person name="Tang K."/>
        </authorList>
    </citation>
    <scope>NUCLEOTIDE SEQUENCE [LARGE SCALE GENOMIC DNA]</scope>
    <source>
        <strain evidence="20">cv. Huhao1</strain>
        <tissue evidence="19">Leaf</tissue>
    </source>
</reference>
<keyword evidence="12 16" id="KW-0472">Membrane</keyword>
<evidence type="ECO:0000313" key="19">
    <source>
        <dbReference type="EMBL" id="PWA97175.1"/>
    </source>
</evidence>
<evidence type="ECO:0000256" key="6">
    <source>
        <dbReference type="ARBA" id="ARBA00022692"/>
    </source>
</evidence>
<evidence type="ECO:0000256" key="3">
    <source>
        <dbReference type="ARBA" id="ARBA00004906"/>
    </source>
</evidence>
<dbReference type="CDD" id="cd16461">
    <property type="entry name" value="RING-H2_EL5-like"/>
    <property type="match status" value="1"/>
</dbReference>
<evidence type="ECO:0000256" key="11">
    <source>
        <dbReference type="ARBA" id="ARBA00022989"/>
    </source>
</evidence>
<comment type="similarity">
    <text evidence="13">Belongs to the RING-type zinc finger family. ATL subfamily.</text>
</comment>
<keyword evidence="10" id="KW-0862">Zinc</keyword>
<evidence type="ECO:0000256" key="16">
    <source>
        <dbReference type="SAM" id="Phobius"/>
    </source>
</evidence>
<dbReference type="GO" id="GO:0016020">
    <property type="term" value="C:membrane"/>
    <property type="evidence" value="ECO:0007669"/>
    <property type="project" value="UniProtKB-SubCell"/>
</dbReference>
<dbReference type="PANTHER" id="PTHR14155">
    <property type="entry name" value="RING FINGER DOMAIN-CONTAINING"/>
    <property type="match status" value="1"/>
</dbReference>
<feature type="region of interest" description="Disordered" evidence="15">
    <location>
        <begin position="296"/>
        <end position="318"/>
    </location>
</feature>
<evidence type="ECO:0000256" key="2">
    <source>
        <dbReference type="ARBA" id="ARBA00004167"/>
    </source>
</evidence>
<dbReference type="SUPFAM" id="SSF57850">
    <property type="entry name" value="RING/U-box"/>
    <property type="match status" value="1"/>
</dbReference>
<evidence type="ECO:0000256" key="17">
    <source>
        <dbReference type="SAM" id="SignalP"/>
    </source>
</evidence>
<dbReference type="InterPro" id="IPR053238">
    <property type="entry name" value="RING-H2_zinc_finger"/>
</dbReference>
<keyword evidence="9" id="KW-0833">Ubl conjugation pathway</keyword>
<dbReference type="PANTHER" id="PTHR14155:SF630">
    <property type="entry name" value="E3 UBIQUITIN-PROTEIN LIGASE ATL6-LIKE"/>
    <property type="match status" value="1"/>
</dbReference>
<organism evidence="19 20">
    <name type="scientific">Artemisia annua</name>
    <name type="common">Sweet wormwood</name>
    <dbReference type="NCBI Taxonomy" id="35608"/>
    <lineage>
        <taxon>Eukaryota</taxon>
        <taxon>Viridiplantae</taxon>
        <taxon>Streptophyta</taxon>
        <taxon>Embryophyta</taxon>
        <taxon>Tracheophyta</taxon>
        <taxon>Spermatophyta</taxon>
        <taxon>Magnoliopsida</taxon>
        <taxon>eudicotyledons</taxon>
        <taxon>Gunneridae</taxon>
        <taxon>Pentapetalae</taxon>
        <taxon>asterids</taxon>
        <taxon>campanulids</taxon>
        <taxon>Asterales</taxon>
        <taxon>Asteraceae</taxon>
        <taxon>Asteroideae</taxon>
        <taxon>Anthemideae</taxon>
        <taxon>Artemisiinae</taxon>
        <taxon>Artemisia</taxon>
    </lineage>
</organism>
<gene>
    <name evidence="19" type="ORF">CTI12_AA030630</name>
</gene>
<comment type="caution">
    <text evidence="19">The sequence shown here is derived from an EMBL/GenBank/DDBJ whole genome shotgun (WGS) entry which is preliminary data.</text>
</comment>
<feature type="domain" description="RING-type" evidence="18">
    <location>
        <begin position="125"/>
        <end position="167"/>
    </location>
</feature>
<protein>
    <recommendedName>
        <fullName evidence="4">RING-type E3 ubiquitin transferase</fullName>
        <ecNumber evidence="4">2.3.2.27</ecNumber>
    </recommendedName>
</protein>
<keyword evidence="8 14" id="KW-0863">Zinc-finger</keyword>
<evidence type="ECO:0000256" key="9">
    <source>
        <dbReference type="ARBA" id="ARBA00022786"/>
    </source>
</evidence>
<dbReference type="Proteomes" id="UP000245207">
    <property type="component" value="Unassembled WGS sequence"/>
</dbReference>
<evidence type="ECO:0000256" key="13">
    <source>
        <dbReference type="ARBA" id="ARBA00024209"/>
    </source>
</evidence>
<sequence>MDKCYPTVLFFVVVMLSHTTTTGSLPPATSVYPYDIGVNMSPKVKNILVFLIFGMVFIAFLSVYLWRCVQDSSNQNQNLIPNHHNHMLRLIGFQRGLARSVINSFPVFTYSDVKNLKIGKDALECAVCISEFADDEQSRLLPKCHHVFHTNCIDAWLASHTTCPVCRSDLTKPYLDCDTEPAFNQELTLSHIENTVNETRSPNNDLSQLEEERATPKFPRSHSTGHSLVAPGESCERYTLHLPEGVEKQIVTLKRAKSCGYSLDGGSGKGSKWNPDLFCGQSELWKCKIVNGCVPNAKNDSVGKSDQAESSSSASLPV</sequence>
<feature type="compositionally biased region" description="Polar residues" evidence="15">
    <location>
        <begin position="197"/>
        <end position="207"/>
    </location>
</feature>
<evidence type="ECO:0000256" key="1">
    <source>
        <dbReference type="ARBA" id="ARBA00000900"/>
    </source>
</evidence>
<dbReference type="EMBL" id="PKPP01000140">
    <property type="protein sequence ID" value="PWA97175.1"/>
    <property type="molecule type" value="Genomic_DNA"/>
</dbReference>
<keyword evidence="5" id="KW-0808">Transferase</keyword>
<feature type="transmembrane region" description="Helical" evidence="16">
    <location>
        <begin position="47"/>
        <end position="66"/>
    </location>
</feature>
<evidence type="ECO:0000259" key="18">
    <source>
        <dbReference type="PROSITE" id="PS50089"/>
    </source>
</evidence>
<comment type="subcellular location">
    <subcellularLocation>
        <location evidence="2">Membrane</location>
        <topology evidence="2">Single-pass membrane protein</topology>
    </subcellularLocation>
</comment>